<dbReference type="Proteomes" id="UP000030153">
    <property type="component" value="Unassembled WGS sequence"/>
</dbReference>
<name>A0A0A2UWR6_9BACI</name>
<dbReference type="STRING" id="1385513.N780_02765"/>
<evidence type="ECO:0000256" key="1">
    <source>
        <dbReference type="SAM" id="MobiDB-lite"/>
    </source>
</evidence>
<evidence type="ECO:0000313" key="2">
    <source>
        <dbReference type="EMBL" id="KGP90961.1"/>
    </source>
</evidence>
<comment type="caution">
    <text evidence="2">The sequence shown here is derived from an EMBL/GenBank/DDBJ whole genome shotgun (WGS) entry which is preliminary data.</text>
</comment>
<proteinExistence type="predicted"/>
<accession>A0A0A2UWR6</accession>
<evidence type="ECO:0000313" key="3">
    <source>
        <dbReference type="Proteomes" id="UP000030153"/>
    </source>
</evidence>
<sequence length="88" mass="9586">MRRNGNAPYLEGRGLRATILSWTVHLNNDRAGLGTARLPRGKEPREDPTESEANEEASQLPAGKRVVPKPALATFDNGLSLPINQQPT</sequence>
<gene>
    <name evidence="2" type="ORF">N780_02765</name>
</gene>
<keyword evidence="3" id="KW-1185">Reference proteome</keyword>
<feature type="region of interest" description="Disordered" evidence="1">
    <location>
        <begin position="28"/>
        <end position="69"/>
    </location>
</feature>
<dbReference type="EMBL" id="AVBG01000009">
    <property type="protein sequence ID" value="KGP90961.1"/>
    <property type="molecule type" value="Genomic_DNA"/>
</dbReference>
<dbReference type="AlphaFoldDB" id="A0A0A2UWR6"/>
<organism evidence="2 3">
    <name type="scientific">Pontibacillus chungwhensis BH030062</name>
    <dbReference type="NCBI Taxonomy" id="1385513"/>
    <lineage>
        <taxon>Bacteria</taxon>
        <taxon>Bacillati</taxon>
        <taxon>Bacillota</taxon>
        <taxon>Bacilli</taxon>
        <taxon>Bacillales</taxon>
        <taxon>Bacillaceae</taxon>
        <taxon>Pontibacillus</taxon>
    </lineage>
</organism>
<protein>
    <submittedName>
        <fullName evidence="2">Uncharacterized protein</fullName>
    </submittedName>
</protein>
<reference evidence="2 3" key="1">
    <citation type="submission" date="2013-08" db="EMBL/GenBank/DDBJ databases">
        <title>Genome of Pontibacillus chungwhensis.</title>
        <authorList>
            <person name="Wang Q."/>
            <person name="Wang G."/>
        </authorList>
    </citation>
    <scope>NUCLEOTIDE SEQUENCE [LARGE SCALE GENOMIC DNA]</scope>
    <source>
        <strain evidence="2 3">BH030062</strain>
    </source>
</reference>